<comment type="function">
    <text evidence="5">Forms part of the ribosomal stalk, playing a central role in the interaction of the ribosome with GTP-bound translation factors.</text>
</comment>
<dbReference type="HAMAP" id="MF_00362">
    <property type="entry name" value="Ribosomal_uL10"/>
    <property type="match status" value="1"/>
</dbReference>
<protein>
    <recommendedName>
        <fullName evidence="4 5">Large ribosomal subunit protein uL10</fullName>
    </recommendedName>
</protein>
<keyword evidence="2 5" id="KW-0689">Ribosomal protein</keyword>
<dbReference type="PANTHER" id="PTHR11560">
    <property type="entry name" value="39S RIBOSOMAL PROTEIN L10, MITOCHONDRIAL"/>
    <property type="match status" value="1"/>
</dbReference>
<proteinExistence type="inferred from homology"/>
<sequence>MAINKQKKQEIIKNLQDKISRAKSVVFAKYFGIGANEINNLRNKVRESGGEYVVAKKTLLDVAFSKSKIDGIKIREIEGEIATVFGYEDEVAPAKILDEFKKSHESVELMGGVLEDRFIDAEKVKALAKLPSKPELYAKIVGSLNAPISGFVNVLAGNLRGLVTVLKAIGDKK</sequence>
<keyword evidence="5" id="KW-0699">rRNA-binding</keyword>
<dbReference type="Proteomes" id="UP000228626">
    <property type="component" value="Unassembled WGS sequence"/>
</dbReference>
<dbReference type="GO" id="GO:0070180">
    <property type="term" value="F:large ribosomal subunit rRNA binding"/>
    <property type="evidence" value="ECO:0007669"/>
    <property type="project" value="UniProtKB-UniRule"/>
</dbReference>
<dbReference type="CDD" id="cd05797">
    <property type="entry name" value="Ribosomal_L10"/>
    <property type="match status" value="1"/>
</dbReference>
<evidence type="ECO:0000313" key="7">
    <source>
        <dbReference type="Proteomes" id="UP000228626"/>
    </source>
</evidence>
<dbReference type="SUPFAM" id="SSF160369">
    <property type="entry name" value="Ribosomal protein L10-like"/>
    <property type="match status" value="1"/>
</dbReference>
<dbReference type="GO" id="GO:1990904">
    <property type="term" value="C:ribonucleoprotein complex"/>
    <property type="evidence" value="ECO:0007669"/>
    <property type="project" value="UniProtKB-KW"/>
</dbReference>
<dbReference type="InterPro" id="IPR043141">
    <property type="entry name" value="Ribosomal_uL10-like_sf"/>
</dbReference>
<dbReference type="InterPro" id="IPR022973">
    <property type="entry name" value="Ribosomal_uL10_bac"/>
</dbReference>
<dbReference type="EMBL" id="PFAR01000024">
    <property type="protein sequence ID" value="PIR93228.1"/>
    <property type="molecule type" value="Genomic_DNA"/>
</dbReference>
<keyword evidence="3 5" id="KW-0687">Ribonucleoprotein</keyword>
<name>A0A2H0V2E9_9BACT</name>
<gene>
    <name evidence="5 6" type="primary">rplJ</name>
    <name evidence="6" type="ORF">COT99_02085</name>
</gene>
<reference evidence="7" key="1">
    <citation type="submission" date="2017-09" db="EMBL/GenBank/DDBJ databases">
        <title>Depth-based differentiation of microbial function through sediment-hosted aquifers and enrichment of novel symbionts in the deep terrestrial subsurface.</title>
        <authorList>
            <person name="Probst A.J."/>
            <person name="Ladd B."/>
            <person name="Jarett J.K."/>
            <person name="Geller-Mcgrath D.E."/>
            <person name="Sieber C.M.K."/>
            <person name="Emerson J.B."/>
            <person name="Anantharaman K."/>
            <person name="Thomas B.C."/>
            <person name="Malmstrom R."/>
            <person name="Stieglmeier M."/>
            <person name="Klingl A."/>
            <person name="Woyke T."/>
            <person name="Ryan C.M."/>
            <person name="Banfield J.F."/>
        </authorList>
    </citation>
    <scope>NUCLEOTIDE SEQUENCE [LARGE SCALE GENOMIC DNA]</scope>
</reference>
<evidence type="ECO:0000256" key="1">
    <source>
        <dbReference type="ARBA" id="ARBA00008889"/>
    </source>
</evidence>
<organism evidence="6 7">
    <name type="scientific">Candidatus Falkowbacteria bacterium CG10_big_fil_rev_8_21_14_0_10_43_10</name>
    <dbReference type="NCBI Taxonomy" id="1974567"/>
    <lineage>
        <taxon>Bacteria</taxon>
        <taxon>Candidatus Falkowiibacteriota</taxon>
    </lineage>
</organism>
<dbReference type="Gene3D" id="3.30.70.1730">
    <property type="match status" value="1"/>
</dbReference>
<dbReference type="InterPro" id="IPR047865">
    <property type="entry name" value="Ribosomal_uL10_bac_type"/>
</dbReference>
<comment type="similarity">
    <text evidence="1 5">Belongs to the universal ribosomal protein uL10 family.</text>
</comment>
<keyword evidence="5" id="KW-0694">RNA-binding</keyword>
<dbReference type="InterPro" id="IPR001790">
    <property type="entry name" value="Ribosomal_uL10"/>
</dbReference>
<dbReference type="Gene3D" id="6.10.250.290">
    <property type="match status" value="1"/>
</dbReference>
<comment type="caution">
    <text evidence="6">The sequence shown here is derived from an EMBL/GenBank/DDBJ whole genome shotgun (WGS) entry which is preliminary data.</text>
</comment>
<evidence type="ECO:0000256" key="3">
    <source>
        <dbReference type="ARBA" id="ARBA00023274"/>
    </source>
</evidence>
<dbReference type="GO" id="GO:0005840">
    <property type="term" value="C:ribosome"/>
    <property type="evidence" value="ECO:0007669"/>
    <property type="project" value="UniProtKB-KW"/>
</dbReference>
<dbReference type="AlphaFoldDB" id="A0A2H0V2E9"/>
<evidence type="ECO:0000313" key="6">
    <source>
        <dbReference type="EMBL" id="PIR93228.1"/>
    </source>
</evidence>
<evidence type="ECO:0000256" key="4">
    <source>
        <dbReference type="ARBA" id="ARBA00035202"/>
    </source>
</evidence>
<evidence type="ECO:0000256" key="5">
    <source>
        <dbReference type="HAMAP-Rule" id="MF_00362"/>
    </source>
</evidence>
<dbReference type="Pfam" id="PF00466">
    <property type="entry name" value="Ribosomal_L10"/>
    <property type="match status" value="1"/>
</dbReference>
<evidence type="ECO:0000256" key="2">
    <source>
        <dbReference type="ARBA" id="ARBA00022980"/>
    </source>
</evidence>
<accession>A0A2H0V2E9</accession>
<comment type="subunit">
    <text evidence="5">Part of the ribosomal stalk of the 50S ribosomal subunit. The N-terminus interacts with L11 and the large rRNA to form the base of the stalk. The C-terminus forms an elongated spine to which L12 dimers bind in a sequential fashion forming a multimeric L10(L12)X complex.</text>
</comment>
<dbReference type="GO" id="GO:0006412">
    <property type="term" value="P:translation"/>
    <property type="evidence" value="ECO:0007669"/>
    <property type="project" value="UniProtKB-UniRule"/>
</dbReference>
<dbReference type="NCBIfam" id="NF000955">
    <property type="entry name" value="PRK00099.1-1"/>
    <property type="match status" value="1"/>
</dbReference>